<name>A0A8H2ZF75_9SACH</name>
<dbReference type="Proteomes" id="UP000644660">
    <property type="component" value="Unassembled WGS sequence"/>
</dbReference>
<evidence type="ECO:0000256" key="4">
    <source>
        <dbReference type="ARBA" id="ARBA00023159"/>
    </source>
</evidence>
<feature type="domain" description="Mediator complex subunit Med1" evidence="9">
    <location>
        <begin position="12"/>
        <end position="229"/>
    </location>
</feature>
<gene>
    <name evidence="10" type="ORF">KABA2_01S04840</name>
</gene>
<keyword evidence="4 7" id="KW-0010">Activator</keyword>
<dbReference type="InterPro" id="IPR019680">
    <property type="entry name" value="Mediator_Med1"/>
</dbReference>
<evidence type="ECO:0000313" key="10">
    <source>
        <dbReference type="EMBL" id="CAB4252049.1"/>
    </source>
</evidence>
<feature type="compositionally biased region" description="Basic residues" evidence="8">
    <location>
        <begin position="489"/>
        <end position="499"/>
    </location>
</feature>
<dbReference type="EMBL" id="CAEFZW010000001">
    <property type="protein sequence ID" value="CAB4252049.1"/>
    <property type="molecule type" value="Genomic_DNA"/>
</dbReference>
<dbReference type="GeneID" id="64855168"/>
<comment type="caution">
    <text evidence="10">The sequence shown here is derived from an EMBL/GenBank/DDBJ whole genome shotgun (WGS) entry which is preliminary data.</text>
</comment>
<dbReference type="GO" id="GO:0016592">
    <property type="term" value="C:mediator complex"/>
    <property type="evidence" value="ECO:0007669"/>
    <property type="project" value="InterPro"/>
</dbReference>
<keyword evidence="5 7" id="KW-0804">Transcription</keyword>
<dbReference type="GO" id="GO:0045944">
    <property type="term" value="P:positive regulation of transcription by RNA polymerase II"/>
    <property type="evidence" value="ECO:0007669"/>
    <property type="project" value="UniProtKB-ARBA"/>
</dbReference>
<accession>A0A8H2ZF75</accession>
<reference evidence="10 11" key="1">
    <citation type="submission" date="2020-05" db="EMBL/GenBank/DDBJ databases">
        <authorList>
            <person name="Casaregola S."/>
            <person name="Devillers H."/>
            <person name="Grondin C."/>
        </authorList>
    </citation>
    <scope>NUCLEOTIDE SEQUENCE [LARGE SCALE GENOMIC DNA]</scope>
    <source>
        <strain evidence="10 11">CLIB 1767</strain>
    </source>
</reference>
<evidence type="ECO:0000259" key="9">
    <source>
        <dbReference type="Pfam" id="PF10744"/>
    </source>
</evidence>
<dbReference type="RefSeq" id="XP_041404088.1">
    <property type="nucleotide sequence ID" value="XM_041548154.1"/>
</dbReference>
<comment type="subcellular location">
    <subcellularLocation>
        <location evidence="1 7">Nucleus</location>
    </subcellularLocation>
</comment>
<evidence type="ECO:0000256" key="5">
    <source>
        <dbReference type="ARBA" id="ARBA00023163"/>
    </source>
</evidence>
<feature type="region of interest" description="Disordered" evidence="8">
    <location>
        <begin position="534"/>
        <end position="583"/>
    </location>
</feature>
<keyword evidence="6 7" id="KW-0539">Nucleus</keyword>
<feature type="region of interest" description="Disordered" evidence="8">
    <location>
        <begin position="477"/>
        <end position="504"/>
    </location>
</feature>
<evidence type="ECO:0000256" key="7">
    <source>
        <dbReference type="RuleBase" id="RU364059"/>
    </source>
</evidence>
<evidence type="ECO:0000256" key="8">
    <source>
        <dbReference type="SAM" id="MobiDB-lite"/>
    </source>
</evidence>
<evidence type="ECO:0000256" key="6">
    <source>
        <dbReference type="ARBA" id="ARBA00023242"/>
    </source>
</evidence>
<organism evidence="10 11">
    <name type="scientific">Maudiozyma barnettii</name>
    <dbReference type="NCBI Taxonomy" id="61262"/>
    <lineage>
        <taxon>Eukaryota</taxon>
        <taxon>Fungi</taxon>
        <taxon>Dikarya</taxon>
        <taxon>Ascomycota</taxon>
        <taxon>Saccharomycotina</taxon>
        <taxon>Saccharomycetes</taxon>
        <taxon>Saccharomycetales</taxon>
        <taxon>Saccharomycetaceae</taxon>
        <taxon>Maudiozyma</taxon>
    </lineage>
</organism>
<dbReference type="AlphaFoldDB" id="A0A8H2ZF75"/>
<evidence type="ECO:0000313" key="11">
    <source>
        <dbReference type="Proteomes" id="UP000644660"/>
    </source>
</evidence>
<dbReference type="OrthoDB" id="5310959at2759"/>
<comment type="similarity">
    <text evidence="2 7">Belongs to the Mediator complex subunit 1 family.</text>
</comment>
<keyword evidence="11" id="KW-1185">Reference proteome</keyword>
<dbReference type="GO" id="GO:0003712">
    <property type="term" value="F:transcription coregulator activity"/>
    <property type="evidence" value="ECO:0007669"/>
    <property type="project" value="InterPro"/>
</dbReference>
<keyword evidence="3 7" id="KW-0805">Transcription regulation</keyword>
<dbReference type="Pfam" id="PF10744">
    <property type="entry name" value="Med1"/>
    <property type="match status" value="1"/>
</dbReference>
<evidence type="ECO:0000256" key="1">
    <source>
        <dbReference type="ARBA" id="ARBA00004123"/>
    </source>
</evidence>
<feature type="compositionally biased region" description="Low complexity" evidence="8">
    <location>
        <begin position="156"/>
        <end position="204"/>
    </location>
</feature>
<feature type="compositionally biased region" description="Basic and acidic residues" evidence="8">
    <location>
        <begin position="544"/>
        <end position="554"/>
    </location>
</feature>
<comment type="function">
    <text evidence="7">Component of the Mediator complex, a coactivator involved in the regulated transcription of nearly all RNA polymerase II-dependent genes. Mediator functions as a bridge to convey information from gene-specific regulatory proteins to the basal RNA polymerase II transcription machinery. Mediator is recruited to promoters by direct interactions with regulatory proteins and serves as a scaffold for the assembly of a functional preinitiation complex with RNA polymerase II and the general transcription factors.</text>
</comment>
<sequence length="644" mass="73101">MTTDKYTDTLNEMITLFKNYKPGIVTLDNITKLCQTLGLESFIDDVDNEVARLSTASKIIVIDIDFIKSEGKVKDVKLVLASNFDNFNYFENKNPLESGLQSQDKESNILLKSLIEYPNLNEFHENLEFLYLLDSYSQLDVDSNNSVHGSGGLHGSGNNHSDSNNNNTTTGNLSNGANNSPIGSNNTKNANGNNNNNNNSSSNNQLEKNKLDLFKYYTELSQYIQDYLLDRGIKWNVATNLDSKFGIYIITADTEREIVAKITFKKSLDPQHILYEYIYSKDTKEWINESAESYTMGVSLVMEIISDSIWFPKSFISTDVIFDNNTQTNGLIRTNINKSNSRQRDDNINNYNSTKFLKLLTNLEDGSHPPSGNGLYYHDKIRLINDFTSPLIRLPFFDISNDNIDLIDEILTWTLWSKRVLENIVELMMVQKESTSTYDDDHKLLLAPNGNIRSSVDTSTNTTLGFNSIDHYRHNSVSGANVTPDIGMRRRRSSNKGKRPSITEATMFKDEGLQQFNLHDVMSEQHSVITEEDDDDYNTTQGHNNEHMSTDDNGHSNNDGPDTSKDVPVMEDDSRMDIDPMELGNDIEDTRDIKEEQEQETTVQELIPLIICEDHISLGDIASCNLYEPVSKWDAFMSSFRQTI</sequence>
<protein>
    <recommendedName>
        <fullName evidence="7">Mediator of RNA polymerase II transcription subunit 1</fullName>
    </recommendedName>
    <alternativeName>
        <fullName evidence="7">Mediator complex subunit 1</fullName>
    </alternativeName>
</protein>
<proteinExistence type="inferred from homology"/>
<evidence type="ECO:0000256" key="3">
    <source>
        <dbReference type="ARBA" id="ARBA00023015"/>
    </source>
</evidence>
<evidence type="ECO:0000256" key="2">
    <source>
        <dbReference type="ARBA" id="ARBA00006210"/>
    </source>
</evidence>
<feature type="region of interest" description="Disordered" evidence="8">
    <location>
        <begin position="147"/>
        <end position="205"/>
    </location>
</feature>